<proteinExistence type="predicted"/>
<sequence length="49" mass="6017">MCVLRLKIQGRYFYKIYLLQTGRLKTAFRRPANTFAECRRLLQMRDYIT</sequence>
<dbReference type="Proteomes" id="UP000254055">
    <property type="component" value="Unassembled WGS sequence"/>
</dbReference>
<protein>
    <submittedName>
        <fullName evidence="1">Uncharacterized protein</fullName>
    </submittedName>
</protein>
<name>A0A378WG40_9NEIS</name>
<dbReference type="AlphaFoldDB" id="A0A378WG40"/>
<organism evidence="1 2">
    <name type="scientific">Neisseria zoodegmatis</name>
    <dbReference type="NCBI Taxonomy" id="326523"/>
    <lineage>
        <taxon>Bacteria</taxon>
        <taxon>Pseudomonadati</taxon>
        <taxon>Pseudomonadota</taxon>
        <taxon>Betaproteobacteria</taxon>
        <taxon>Neisseriales</taxon>
        <taxon>Neisseriaceae</taxon>
        <taxon>Neisseria</taxon>
    </lineage>
</organism>
<evidence type="ECO:0000313" key="1">
    <source>
        <dbReference type="EMBL" id="SUA36426.1"/>
    </source>
</evidence>
<dbReference type="EMBL" id="UGRS01000001">
    <property type="protein sequence ID" value="SUA36426.1"/>
    <property type="molecule type" value="Genomic_DNA"/>
</dbReference>
<gene>
    <name evidence="1" type="ORF">NCTC12229_00841</name>
</gene>
<evidence type="ECO:0000313" key="2">
    <source>
        <dbReference type="Proteomes" id="UP000254055"/>
    </source>
</evidence>
<accession>A0A378WG40</accession>
<reference evidence="1 2" key="1">
    <citation type="submission" date="2018-06" db="EMBL/GenBank/DDBJ databases">
        <authorList>
            <consortium name="Pathogen Informatics"/>
            <person name="Doyle S."/>
        </authorList>
    </citation>
    <scope>NUCLEOTIDE SEQUENCE [LARGE SCALE GENOMIC DNA]</scope>
    <source>
        <strain evidence="1 2">NCTC12229</strain>
    </source>
</reference>